<dbReference type="EMBL" id="JAEFBK010000101">
    <property type="protein sequence ID" value="KAG7529085.1"/>
    <property type="molecule type" value="Genomic_DNA"/>
</dbReference>
<sequence length="50" mass="6083">MFHPLIYWILRSPLIHDSVGYDHRKDSLQVNQPIPCMGLTQWLEQRHIWL</sequence>
<proteinExistence type="predicted"/>
<protein>
    <submittedName>
        <fullName evidence="1">Uncharacterized protein</fullName>
    </submittedName>
</protein>
<evidence type="ECO:0000313" key="1">
    <source>
        <dbReference type="EMBL" id="KAG7529085.1"/>
    </source>
</evidence>
<reference evidence="1 2" key="1">
    <citation type="submission" date="2020-12" db="EMBL/GenBank/DDBJ databases">
        <title>Concerted genomic and epigenomic changes stabilize Arabidopsis allopolyploids.</title>
        <authorList>
            <person name="Chen Z."/>
        </authorList>
    </citation>
    <scope>NUCLEOTIDE SEQUENCE [LARGE SCALE GENOMIC DNA]</scope>
    <source>
        <strain evidence="1">Allo738</strain>
        <tissue evidence="1">Leaf</tissue>
    </source>
</reference>
<comment type="caution">
    <text evidence="1">The sequence shown here is derived from an EMBL/GenBank/DDBJ whole genome shotgun (WGS) entry which is preliminary data.</text>
</comment>
<dbReference type="Proteomes" id="UP000694240">
    <property type="component" value="Unassembled WGS sequence"/>
</dbReference>
<accession>A0A8T1XAH5</accession>
<keyword evidence="2" id="KW-1185">Reference proteome</keyword>
<gene>
    <name evidence="1" type="ORF">ISN45_Un101g000410</name>
</gene>
<evidence type="ECO:0000313" key="2">
    <source>
        <dbReference type="Proteomes" id="UP000694240"/>
    </source>
</evidence>
<organism evidence="1 2">
    <name type="scientific">Arabidopsis thaliana x Arabidopsis arenosa</name>
    <dbReference type="NCBI Taxonomy" id="1240361"/>
    <lineage>
        <taxon>Eukaryota</taxon>
        <taxon>Viridiplantae</taxon>
        <taxon>Streptophyta</taxon>
        <taxon>Embryophyta</taxon>
        <taxon>Tracheophyta</taxon>
        <taxon>Spermatophyta</taxon>
        <taxon>Magnoliopsida</taxon>
        <taxon>eudicotyledons</taxon>
        <taxon>Gunneridae</taxon>
        <taxon>Pentapetalae</taxon>
        <taxon>rosids</taxon>
        <taxon>malvids</taxon>
        <taxon>Brassicales</taxon>
        <taxon>Brassicaceae</taxon>
        <taxon>Camelineae</taxon>
        <taxon>Arabidopsis</taxon>
    </lineage>
</organism>
<dbReference type="AlphaFoldDB" id="A0A8T1XAH5"/>
<name>A0A8T1XAH5_9BRAS</name>